<dbReference type="InterPro" id="IPR027461">
    <property type="entry name" value="Carboxypeptidase_A_C_sf"/>
</dbReference>
<evidence type="ECO:0000256" key="3">
    <source>
        <dbReference type="ARBA" id="ARBA00022670"/>
    </source>
</evidence>
<keyword evidence="3" id="KW-0645">Protease</keyword>
<dbReference type="CDD" id="cd07025">
    <property type="entry name" value="Peptidase_S66"/>
    <property type="match status" value="1"/>
</dbReference>
<dbReference type="SUPFAM" id="SSF141986">
    <property type="entry name" value="LD-carboxypeptidase A C-terminal domain-like"/>
    <property type="match status" value="1"/>
</dbReference>
<dbReference type="InterPro" id="IPR003507">
    <property type="entry name" value="S66_fam"/>
</dbReference>
<feature type="domain" description="LD-carboxypeptidase N-terminal" evidence="6">
    <location>
        <begin position="1"/>
        <end position="64"/>
    </location>
</feature>
<evidence type="ECO:0000259" key="7">
    <source>
        <dbReference type="Pfam" id="PF17676"/>
    </source>
</evidence>
<dbReference type="InterPro" id="IPR040449">
    <property type="entry name" value="Peptidase_S66_N"/>
</dbReference>
<dbReference type="RefSeq" id="WP_332460221.1">
    <property type="nucleotide sequence ID" value="NZ_CP016397.1"/>
</dbReference>
<keyword evidence="5" id="KW-0720">Serine protease</keyword>
<protein>
    <submittedName>
        <fullName evidence="8">Putative murein peptide carboxypeptidase</fullName>
        <ecNumber evidence="8">3.4.16.-</ecNumber>
    </submittedName>
</protein>
<dbReference type="GO" id="GO:0008236">
    <property type="term" value="F:serine-type peptidase activity"/>
    <property type="evidence" value="ECO:0007669"/>
    <property type="project" value="UniProtKB-KW"/>
</dbReference>
<dbReference type="PANTHER" id="PTHR30237">
    <property type="entry name" value="MURAMOYLTETRAPEPTIDE CARBOXYPEPTIDASE"/>
    <property type="match status" value="1"/>
</dbReference>
<dbReference type="EMBL" id="CP016397">
    <property type="protein sequence ID" value="ASQ46529.1"/>
    <property type="molecule type" value="Genomic_DNA"/>
</dbReference>
<evidence type="ECO:0000256" key="1">
    <source>
        <dbReference type="ARBA" id="ARBA00010233"/>
    </source>
</evidence>
<evidence type="ECO:0000256" key="5">
    <source>
        <dbReference type="ARBA" id="ARBA00022825"/>
    </source>
</evidence>
<evidence type="ECO:0000259" key="6">
    <source>
        <dbReference type="Pfam" id="PF02016"/>
    </source>
</evidence>
<dbReference type="Gene3D" id="3.50.30.60">
    <property type="entry name" value="LD-carboxypeptidase A C-terminal domain-like"/>
    <property type="match status" value="1"/>
</dbReference>
<dbReference type="InterPro" id="IPR027478">
    <property type="entry name" value="LdcA_N"/>
</dbReference>
<dbReference type="Gene3D" id="3.40.50.10740">
    <property type="entry name" value="Class I glutamine amidotransferase-like"/>
    <property type="match status" value="1"/>
</dbReference>
<dbReference type="KEGG" id="lcd:clem_09900"/>
<name>A0A222P3X1_9GAMM</name>
<evidence type="ECO:0000313" key="8">
    <source>
        <dbReference type="EMBL" id="ASQ46529.1"/>
    </source>
</evidence>
<organism evidence="8 9">
    <name type="scientific">Legionella clemsonensis</name>
    <dbReference type="NCBI Taxonomy" id="1867846"/>
    <lineage>
        <taxon>Bacteria</taxon>
        <taxon>Pseudomonadati</taxon>
        <taxon>Pseudomonadota</taxon>
        <taxon>Gammaproteobacteria</taxon>
        <taxon>Legionellales</taxon>
        <taxon>Legionellaceae</taxon>
        <taxon>Legionella</taxon>
    </lineage>
</organism>
<dbReference type="EC" id="3.4.16.-" evidence="8"/>
<gene>
    <name evidence="8" type="primary">ykfA_2</name>
    <name evidence="8" type="ORF">clem_09900</name>
</gene>
<feature type="domain" description="LD-carboxypeptidase C-terminal" evidence="7">
    <location>
        <begin position="104"/>
        <end position="218"/>
    </location>
</feature>
<dbReference type="Pfam" id="PF02016">
    <property type="entry name" value="Peptidase_S66"/>
    <property type="match status" value="1"/>
</dbReference>
<dbReference type="GO" id="GO:0004180">
    <property type="term" value="F:carboxypeptidase activity"/>
    <property type="evidence" value="ECO:0007669"/>
    <property type="project" value="UniProtKB-KW"/>
</dbReference>
<dbReference type="AlphaFoldDB" id="A0A222P3X1"/>
<keyword evidence="4 8" id="KW-0378">Hydrolase</keyword>
<accession>A0A222P3X1</accession>
<evidence type="ECO:0000256" key="2">
    <source>
        <dbReference type="ARBA" id="ARBA00022645"/>
    </source>
</evidence>
<comment type="similarity">
    <text evidence="1">Belongs to the peptidase S66 family.</text>
</comment>
<dbReference type="GO" id="GO:0006508">
    <property type="term" value="P:proteolysis"/>
    <property type="evidence" value="ECO:0007669"/>
    <property type="project" value="UniProtKB-KW"/>
</dbReference>
<dbReference type="Pfam" id="PF17676">
    <property type="entry name" value="Peptidase_S66C"/>
    <property type="match status" value="1"/>
</dbReference>
<dbReference type="InterPro" id="IPR040921">
    <property type="entry name" value="Peptidase_S66C"/>
</dbReference>
<dbReference type="InterPro" id="IPR029062">
    <property type="entry name" value="Class_I_gatase-like"/>
</dbReference>
<keyword evidence="9" id="KW-1185">Reference proteome</keyword>
<keyword evidence="2 8" id="KW-0121">Carboxypeptidase</keyword>
<sequence length="228" mass="24876">MDFFKDPEIKGIIATRGGQGSQRLLPLLDYHAITENPKILVGFSDTTALQLGILKMTGLVSYTGFTLTTKSNQFIKKTLLSCLFDEQYCITEGEGVNPGIVEAAIVGGNLSLLTSLIGTPYQPDFEGNILLLEDVAVEPFNIDRMLSHLELAGVFGKISGLIFGQFEDCVSNFDNRDGTIDEVISEWSMRSKVPCIKNFPYGHGDKNCVLPIGKKVTLDAGVNSVTIY</sequence>
<reference evidence="9" key="1">
    <citation type="submission" date="2016-07" db="EMBL/GenBank/DDBJ databases">
        <authorList>
            <person name="Florea S."/>
            <person name="Webb J.S."/>
            <person name="Jaromczyk J."/>
            <person name="Schardl C.L."/>
        </authorList>
    </citation>
    <scope>NUCLEOTIDE SEQUENCE [LARGE SCALE GENOMIC DNA]</scope>
    <source>
        <strain evidence="9">CDC-D5610</strain>
    </source>
</reference>
<evidence type="ECO:0000313" key="9">
    <source>
        <dbReference type="Proteomes" id="UP000201728"/>
    </source>
</evidence>
<dbReference type="SUPFAM" id="SSF52317">
    <property type="entry name" value="Class I glutamine amidotransferase-like"/>
    <property type="match status" value="1"/>
</dbReference>
<dbReference type="PANTHER" id="PTHR30237:SF2">
    <property type="entry name" value="MUREIN TETRAPEPTIDE CARBOXYPEPTIDASE"/>
    <property type="match status" value="1"/>
</dbReference>
<evidence type="ECO:0000256" key="4">
    <source>
        <dbReference type="ARBA" id="ARBA00022801"/>
    </source>
</evidence>
<dbReference type="Proteomes" id="UP000201728">
    <property type="component" value="Chromosome"/>
</dbReference>
<proteinExistence type="inferred from homology"/>